<evidence type="ECO:0000256" key="1">
    <source>
        <dbReference type="ARBA" id="ARBA00022676"/>
    </source>
</evidence>
<keyword evidence="2 5" id="KW-0808">Transferase</keyword>
<dbReference type="Gene3D" id="2.70.98.40">
    <property type="entry name" value="Glycoside hydrolase, family 65, N-terminal domain"/>
    <property type="match status" value="1"/>
</dbReference>
<organism evidence="5 6">
    <name type="scientific">Pleomorphomonas diazotrophica</name>
    <dbReference type="NCBI Taxonomy" id="1166257"/>
    <lineage>
        <taxon>Bacteria</taxon>
        <taxon>Pseudomonadati</taxon>
        <taxon>Pseudomonadota</taxon>
        <taxon>Alphaproteobacteria</taxon>
        <taxon>Hyphomicrobiales</taxon>
        <taxon>Pleomorphomonadaceae</taxon>
        <taxon>Pleomorphomonas</taxon>
    </lineage>
</organism>
<dbReference type="PANTHER" id="PTHR37469">
    <property type="entry name" value="CELLOBIONIC ACID PHOSPHORYLASE-RELATED"/>
    <property type="match status" value="1"/>
</dbReference>
<evidence type="ECO:0000256" key="2">
    <source>
        <dbReference type="ARBA" id="ARBA00022679"/>
    </source>
</evidence>
<dbReference type="InterPro" id="IPR010383">
    <property type="entry name" value="Glyco_hydrolase_94_b-supersand"/>
</dbReference>
<evidence type="ECO:0000313" key="5">
    <source>
        <dbReference type="EMBL" id="PKR89934.1"/>
    </source>
</evidence>
<dbReference type="PANTHER" id="PTHR37469:SF2">
    <property type="entry name" value="CELLOBIONIC ACID PHOSPHORYLASE"/>
    <property type="match status" value="1"/>
</dbReference>
<name>A0A1I4S5Z8_9HYPH</name>
<protein>
    <submittedName>
        <fullName evidence="5">Glycosyltransferase 36</fullName>
    </submittedName>
</protein>
<dbReference type="InterPro" id="IPR037018">
    <property type="entry name" value="GH65_N"/>
</dbReference>
<gene>
    <name evidence="5" type="ORF">CXZ10_07080</name>
</gene>
<evidence type="ECO:0000259" key="3">
    <source>
        <dbReference type="Pfam" id="PF06165"/>
    </source>
</evidence>
<dbReference type="GO" id="GO:0005975">
    <property type="term" value="P:carbohydrate metabolic process"/>
    <property type="evidence" value="ECO:0007669"/>
    <property type="project" value="InterPro"/>
</dbReference>
<keyword evidence="6" id="KW-1185">Reference proteome</keyword>
<dbReference type="Gene3D" id="1.50.10.10">
    <property type="match status" value="1"/>
</dbReference>
<dbReference type="Pfam" id="PF17167">
    <property type="entry name" value="Glyco_hydro_94"/>
    <property type="match status" value="1"/>
</dbReference>
<dbReference type="InterPro" id="IPR012341">
    <property type="entry name" value="6hp_glycosidase-like_sf"/>
</dbReference>
<sequence length="787" mass="88198">MPSFIENGTRFHLDDPKLAPNSAAYLWNRRMMIQMNCRGYAVSQYMDPEPRKYAHPPIMPGQIFMLPEQGYYPNHPGRFFYLRDNDSGALFSAPYEPVRADLDRFAFEPGLSDIRWLIEKDGVRVELCLVLPVDDVAELWTVKITNTTAKRKSLSFVPFFPVGFMSWMNLGGHFDPALNAVVCTSVTPYQKIEQYFKNQHLKDITFLTADRRPDHFEVAQQAFEGEGGLHAPSALADGGHLRGGEAYYEIPACVMQWDLTIAGGASEDFRFVFGPAKDKAEIADLRAKYIDGDVEQVRRDAHAYVTEGGRSCLEIQSPDDTFNHFINHWLPRQVFYHGDTNRLTTDPQTRNYLQDALGVLFIRPQTTREVILHAVSQQHVSGKMPDGILLRPDAELKYINQVPHTDHGVWLAITVKAYLDETGDHSILDEQVAWTDDPTPATIREHVTRALRFLAAAVDERGLPYIEQGDWCDPMNMVGYKGKGVSGWLAEASSYAMSLWSKVCAAEGDEETASWLKSEAAALVDSINRHLWDGDWYGRGITDDGVVFGISTDKEGRIFLNAQSWALLCGAADDDRKARMLTAIDEQLVTPFGVEIHAPSFTAMREDIGRLTQKWPGAAENGAVYNHAAAFYAASLYHVGEGDRGFQVLRAMLTDPERADIATRGQLPLYIPNYYRGAYRQFPRTAGRSSNLFNTGTVAWVYRAVIEQLCGVRGEGDGAVIAPQVPSSWQTLNFTRRLRGATFNVVFSREDGLAKQIVEIDGQCVESGRLAAIEAGRIYEVRVRSPR</sequence>
<dbReference type="InterPro" id="IPR052047">
    <property type="entry name" value="GH94_Enzymes"/>
</dbReference>
<accession>A0A1I4S5Z8</accession>
<dbReference type="GO" id="GO:0030246">
    <property type="term" value="F:carbohydrate binding"/>
    <property type="evidence" value="ECO:0007669"/>
    <property type="project" value="InterPro"/>
</dbReference>
<proteinExistence type="predicted"/>
<feature type="domain" description="Glycosyl hydrolase 94 catalytic" evidence="4">
    <location>
        <begin position="314"/>
        <end position="711"/>
    </location>
</feature>
<dbReference type="OrthoDB" id="9769991at2"/>
<dbReference type="InterPro" id="IPR011013">
    <property type="entry name" value="Gal_mutarotase_sf_dom"/>
</dbReference>
<dbReference type="EMBL" id="PJNW01000003">
    <property type="protein sequence ID" value="PKR89934.1"/>
    <property type="molecule type" value="Genomic_DNA"/>
</dbReference>
<dbReference type="SUPFAM" id="SSF48208">
    <property type="entry name" value="Six-hairpin glycosidases"/>
    <property type="match status" value="1"/>
</dbReference>
<dbReference type="Pfam" id="PF06165">
    <property type="entry name" value="GH94_b-supersand"/>
    <property type="match status" value="1"/>
</dbReference>
<dbReference type="GO" id="GO:0016757">
    <property type="term" value="F:glycosyltransferase activity"/>
    <property type="evidence" value="ECO:0007669"/>
    <property type="project" value="UniProtKB-KW"/>
</dbReference>
<feature type="domain" description="Glycosyl hydrolase 94 supersandwich" evidence="3">
    <location>
        <begin position="74"/>
        <end position="290"/>
    </location>
</feature>
<dbReference type="RefSeq" id="WP_101288446.1">
    <property type="nucleotide sequence ID" value="NZ_FOUQ01000003.1"/>
</dbReference>
<reference evidence="5 6" key="1">
    <citation type="submission" date="2017-12" db="EMBL/GenBank/DDBJ databases">
        <title>Anaerobic carbon monoxide metabolism by Pleomorphomonas carboxyditropha sp. nov., a new mesophilic hydrogenogenic carboxidotroph.</title>
        <authorList>
            <person name="Esquivel-Elizondo S."/>
            <person name="Krajmalnik-Brown R."/>
        </authorList>
    </citation>
    <scope>NUCLEOTIDE SEQUENCE [LARGE SCALE GENOMIC DNA]</scope>
    <source>
        <strain evidence="5 6">R5-392</strain>
    </source>
</reference>
<evidence type="ECO:0000313" key="6">
    <source>
        <dbReference type="Proteomes" id="UP000233491"/>
    </source>
</evidence>
<comment type="caution">
    <text evidence="5">The sequence shown here is derived from an EMBL/GenBank/DDBJ whole genome shotgun (WGS) entry which is preliminary data.</text>
</comment>
<dbReference type="InterPro" id="IPR033432">
    <property type="entry name" value="GH94_catalytic"/>
</dbReference>
<keyword evidence="1" id="KW-0328">Glycosyltransferase</keyword>
<dbReference type="InterPro" id="IPR008928">
    <property type="entry name" value="6-hairpin_glycosidase_sf"/>
</dbReference>
<dbReference type="SUPFAM" id="SSF74650">
    <property type="entry name" value="Galactose mutarotase-like"/>
    <property type="match status" value="1"/>
</dbReference>
<dbReference type="AlphaFoldDB" id="A0A1I4S5Z8"/>
<dbReference type="Proteomes" id="UP000233491">
    <property type="component" value="Unassembled WGS sequence"/>
</dbReference>
<dbReference type="Gene3D" id="2.60.420.10">
    <property type="entry name" value="Maltose phosphorylase, domain 3"/>
    <property type="match status" value="1"/>
</dbReference>
<evidence type="ECO:0000259" key="4">
    <source>
        <dbReference type="Pfam" id="PF17167"/>
    </source>
</evidence>